<dbReference type="Proteomes" id="UP000784880">
    <property type="component" value="Unassembled WGS sequence"/>
</dbReference>
<feature type="transmembrane region" description="Helical" evidence="7">
    <location>
        <begin position="125"/>
        <end position="143"/>
    </location>
</feature>
<dbReference type="InterPro" id="IPR052984">
    <property type="entry name" value="UPF0421"/>
</dbReference>
<dbReference type="PANTHER" id="PTHR40064:SF1">
    <property type="entry name" value="MEMBRANE PROTEIN"/>
    <property type="match status" value="1"/>
</dbReference>
<protein>
    <submittedName>
        <fullName evidence="8">FUSC family protein</fullName>
    </submittedName>
</protein>
<dbReference type="Pfam" id="PF06081">
    <property type="entry name" value="ArAE_1"/>
    <property type="match status" value="1"/>
</dbReference>
<dbReference type="RefSeq" id="WP_217064085.1">
    <property type="nucleotide sequence ID" value="NZ_JAHQCS010000007.1"/>
</dbReference>
<keyword evidence="6" id="KW-0175">Coiled coil</keyword>
<organism evidence="8 9">
    <name type="scientific">Evansella tamaricis</name>
    <dbReference type="NCBI Taxonomy" id="2069301"/>
    <lineage>
        <taxon>Bacteria</taxon>
        <taxon>Bacillati</taxon>
        <taxon>Bacillota</taxon>
        <taxon>Bacilli</taxon>
        <taxon>Bacillales</taxon>
        <taxon>Bacillaceae</taxon>
        <taxon>Evansella</taxon>
    </lineage>
</organism>
<evidence type="ECO:0000256" key="1">
    <source>
        <dbReference type="ARBA" id="ARBA00004651"/>
    </source>
</evidence>
<reference evidence="8 9" key="1">
    <citation type="submission" date="2021-06" db="EMBL/GenBank/DDBJ databases">
        <title>Bacillus sp. RD4P76, an endophyte from a halophyte.</title>
        <authorList>
            <person name="Sun J.-Q."/>
        </authorList>
    </citation>
    <scope>NUCLEOTIDE SEQUENCE [LARGE SCALE GENOMIC DNA]</scope>
    <source>
        <strain evidence="8 9">CGMCC 1.15917</strain>
    </source>
</reference>
<evidence type="ECO:0000313" key="9">
    <source>
        <dbReference type="Proteomes" id="UP000784880"/>
    </source>
</evidence>
<feature type="coiled-coil region" evidence="6">
    <location>
        <begin position="169"/>
        <end position="196"/>
    </location>
</feature>
<evidence type="ECO:0000256" key="7">
    <source>
        <dbReference type="SAM" id="Phobius"/>
    </source>
</evidence>
<proteinExistence type="predicted"/>
<comment type="subcellular location">
    <subcellularLocation>
        <location evidence="1">Cell membrane</location>
        <topology evidence="1">Multi-pass membrane protein</topology>
    </subcellularLocation>
</comment>
<dbReference type="InterPro" id="IPR010343">
    <property type="entry name" value="ArAE_1"/>
</dbReference>
<keyword evidence="5 7" id="KW-0472">Membrane</keyword>
<evidence type="ECO:0000256" key="3">
    <source>
        <dbReference type="ARBA" id="ARBA00022692"/>
    </source>
</evidence>
<evidence type="ECO:0000256" key="5">
    <source>
        <dbReference type="ARBA" id="ARBA00023136"/>
    </source>
</evidence>
<accession>A0ABS6J9R0</accession>
<evidence type="ECO:0000256" key="4">
    <source>
        <dbReference type="ARBA" id="ARBA00022989"/>
    </source>
</evidence>
<dbReference type="EMBL" id="JAHQCS010000007">
    <property type="protein sequence ID" value="MBU9710190.1"/>
    <property type="molecule type" value="Genomic_DNA"/>
</dbReference>
<sequence>MRLGARIFKTGLAVTLALYSALWLGFESQGFAALAAFLSVQPSVRKSVQLIWDQIQANLLSAALAVTFVLAFGHEPFVVGVVVMLVIAIHLKLKKEAIIPLAVVTAIVIMGSPTDDFIPFATNRFFLIFIGVISAFIVNLIFLPPKHENLLYHKLVNTNDQILQWIRLITRHEADYKALKKDVPKLQELMSKLEGMFVLYREERHYLRKNEYARMRKVVLFRQMVNSTGKSHRILKALSKYENELQHLPESMQDIIRDHLDYLTNYHERILLKYTGKVKAHTTEELYEEVGLGKRQLTELYLTFYDDSNVDRNEWIHFFPVIAMIIEYSEELERLDRLVDGFFTFHRSENKVKIREKEV</sequence>
<gene>
    <name evidence="8" type="ORF">KS419_00235</name>
</gene>
<dbReference type="PANTHER" id="PTHR40064">
    <property type="entry name" value="MEMBRANE PROTEIN-RELATED"/>
    <property type="match status" value="1"/>
</dbReference>
<name>A0ABS6J9R0_9BACI</name>
<evidence type="ECO:0000256" key="6">
    <source>
        <dbReference type="SAM" id="Coils"/>
    </source>
</evidence>
<keyword evidence="3 7" id="KW-0812">Transmembrane</keyword>
<comment type="caution">
    <text evidence="8">The sequence shown here is derived from an EMBL/GenBank/DDBJ whole genome shotgun (WGS) entry which is preliminary data.</text>
</comment>
<feature type="transmembrane region" description="Helical" evidence="7">
    <location>
        <begin position="59"/>
        <end position="85"/>
    </location>
</feature>
<evidence type="ECO:0000256" key="2">
    <source>
        <dbReference type="ARBA" id="ARBA00022475"/>
    </source>
</evidence>
<feature type="transmembrane region" description="Helical" evidence="7">
    <location>
        <begin position="97"/>
        <end position="113"/>
    </location>
</feature>
<evidence type="ECO:0000313" key="8">
    <source>
        <dbReference type="EMBL" id="MBU9710190.1"/>
    </source>
</evidence>
<keyword evidence="2" id="KW-1003">Cell membrane</keyword>
<keyword evidence="9" id="KW-1185">Reference proteome</keyword>
<keyword evidence="4 7" id="KW-1133">Transmembrane helix</keyword>